<comment type="similarity">
    <text evidence="1">Belongs to the phosphate/phosphite/phosphonate binding protein family.</text>
</comment>
<sequence>MKNLLKIVLGLSIISTSISSCGNKSSDLIGDLDLSDCNPNNTVDSKYCDRDGDFLADLPLSEDEWIDPETIVFSYTPVEDPSVYAKVWEDFVIHMSKVTGKKVTFLPVQSYAAQVEAMRSGRLHVAGINTGSNTVAAACAGAVPFGMMAKKDLSYGYEMEIIVPSDSPINSPADLKGKKVTFTSKTSNSGFKAPSAILKGEFGLEANKDFTPVFSGKHQNSIMGVANKDYEVAPIANSVLTRMDARGVVDSSKIRTIYKSQTFPTTGYAHAHNLHPAVVAKVKQAFYTYNWDNSTLDKEFKKADRFISISHKHDWDVIRKIDKANGVVYDCK</sequence>
<dbReference type="PROSITE" id="PS51257">
    <property type="entry name" value="PROKAR_LIPOPROTEIN"/>
    <property type="match status" value="1"/>
</dbReference>
<dbReference type="AlphaFoldDB" id="A0A0A2APQ4"/>
<dbReference type="Pfam" id="PF12974">
    <property type="entry name" value="Phosphonate-bd"/>
    <property type="match status" value="1"/>
</dbReference>
<evidence type="ECO:0000256" key="2">
    <source>
        <dbReference type="ARBA" id="ARBA00022729"/>
    </source>
</evidence>
<gene>
    <name evidence="3" type="ORF">EU98_0460</name>
</gene>
<dbReference type="RefSeq" id="WP_080725812.1">
    <property type="nucleotide sequence ID" value="NZ_JNAO01000004.1"/>
</dbReference>
<reference evidence="4" key="1">
    <citation type="journal article" date="2014" name="Sci. Data">
        <title>Genomes of diverse isolates of the marine cyanobacterium Prochlorococcus.</title>
        <authorList>
            <person name="Biller S."/>
            <person name="Berube P."/>
            <person name="Thompson J."/>
            <person name="Kelly L."/>
            <person name="Roggensack S."/>
            <person name="Awad L."/>
            <person name="Roache-Johnson K."/>
            <person name="Ding H."/>
            <person name="Giovannoni S.J."/>
            <person name="Moore L.R."/>
            <person name="Chisholm S.W."/>
        </authorList>
    </citation>
    <scope>NUCLEOTIDE SEQUENCE [LARGE SCALE GENOMIC DNA]</scope>
    <source>
        <strain evidence="4">MIT 9314</strain>
    </source>
</reference>
<dbReference type="PANTHER" id="PTHR35841">
    <property type="entry name" value="PHOSPHONATES-BINDING PERIPLASMIC PROTEIN"/>
    <property type="match status" value="1"/>
</dbReference>
<dbReference type="NCBIfam" id="TIGR01098">
    <property type="entry name" value="3A0109s03R"/>
    <property type="match status" value="1"/>
</dbReference>
<dbReference type="GO" id="GO:0055085">
    <property type="term" value="P:transmembrane transport"/>
    <property type="evidence" value="ECO:0007669"/>
    <property type="project" value="InterPro"/>
</dbReference>
<dbReference type="InterPro" id="IPR005770">
    <property type="entry name" value="PhnD"/>
</dbReference>
<dbReference type="Proteomes" id="UP000030533">
    <property type="component" value="Unassembled WGS sequence"/>
</dbReference>
<evidence type="ECO:0000313" key="3">
    <source>
        <dbReference type="EMBL" id="KGG02520.1"/>
    </source>
</evidence>
<dbReference type="STRING" id="167548.EU98_0460"/>
<dbReference type="GO" id="GO:0043190">
    <property type="term" value="C:ATP-binding cassette (ABC) transporter complex"/>
    <property type="evidence" value="ECO:0007669"/>
    <property type="project" value="InterPro"/>
</dbReference>
<dbReference type="SUPFAM" id="SSF53850">
    <property type="entry name" value="Periplasmic binding protein-like II"/>
    <property type="match status" value="1"/>
</dbReference>
<keyword evidence="2" id="KW-0732">Signal</keyword>
<dbReference type="Gene3D" id="3.40.190.10">
    <property type="entry name" value="Periplasmic binding protein-like II"/>
    <property type="match status" value="2"/>
</dbReference>
<comment type="caution">
    <text evidence="3">The sequence shown here is derived from an EMBL/GenBank/DDBJ whole genome shotgun (WGS) entry which is preliminary data.</text>
</comment>
<accession>A0A0A2APQ4</accession>
<evidence type="ECO:0000313" key="4">
    <source>
        <dbReference type="Proteomes" id="UP000030533"/>
    </source>
</evidence>
<evidence type="ECO:0000256" key="1">
    <source>
        <dbReference type="ARBA" id="ARBA00007162"/>
    </source>
</evidence>
<name>A0A0A2APQ4_PROMR</name>
<organism evidence="3 4">
    <name type="scientific">Prochlorococcus marinus str. MIT 9314</name>
    <dbReference type="NCBI Taxonomy" id="167548"/>
    <lineage>
        <taxon>Bacteria</taxon>
        <taxon>Bacillati</taxon>
        <taxon>Cyanobacteriota</taxon>
        <taxon>Cyanophyceae</taxon>
        <taxon>Synechococcales</taxon>
        <taxon>Prochlorococcaceae</taxon>
        <taxon>Prochlorococcus</taxon>
    </lineage>
</organism>
<dbReference type="eggNOG" id="COG3221">
    <property type="taxonomic scope" value="Bacteria"/>
</dbReference>
<protein>
    <submittedName>
        <fullName evidence="3">Phosphonate ABC transporter phosphate-binding periplasmic component</fullName>
    </submittedName>
</protein>
<dbReference type="PANTHER" id="PTHR35841:SF1">
    <property type="entry name" value="PHOSPHONATES-BINDING PERIPLASMIC PROTEIN"/>
    <property type="match status" value="1"/>
</dbReference>
<dbReference type="EMBL" id="JNAO01000004">
    <property type="protein sequence ID" value="KGG02520.1"/>
    <property type="molecule type" value="Genomic_DNA"/>
</dbReference>
<proteinExistence type="inferred from homology"/>